<evidence type="ECO:0000256" key="2">
    <source>
        <dbReference type="SAM" id="MobiDB-lite"/>
    </source>
</evidence>
<dbReference type="RefSeq" id="WP_218633184.1">
    <property type="nucleotide sequence ID" value="NZ_JAHVAH010000001.1"/>
</dbReference>
<name>A0ABS6V6V0_9SPHN</name>
<feature type="region of interest" description="Disordered" evidence="2">
    <location>
        <begin position="367"/>
        <end position="389"/>
    </location>
</feature>
<dbReference type="PROSITE" id="PS51724">
    <property type="entry name" value="SPOR"/>
    <property type="match status" value="1"/>
</dbReference>
<keyword evidence="1" id="KW-0802">TPR repeat</keyword>
<dbReference type="InterPro" id="IPR007730">
    <property type="entry name" value="SPOR-like_dom"/>
</dbReference>
<feature type="domain" description="SPOR" evidence="3">
    <location>
        <begin position="391"/>
        <end position="474"/>
    </location>
</feature>
<dbReference type="PROSITE" id="PS51257">
    <property type="entry name" value="PROKAR_LIPOPROTEIN"/>
    <property type="match status" value="1"/>
</dbReference>
<dbReference type="EMBL" id="JAHVAH010000001">
    <property type="protein sequence ID" value="MBW0145263.1"/>
    <property type="molecule type" value="Genomic_DNA"/>
</dbReference>
<keyword evidence="5" id="KW-1185">Reference proteome</keyword>
<organism evidence="4 5">
    <name type="scientific">Sphingomicrobium clamense</name>
    <dbReference type="NCBI Taxonomy" id="2851013"/>
    <lineage>
        <taxon>Bacteria</taxon>
        <taxon>Pseudomonadati</taxon>
        <taxon>Pseudomonadota</taxon>
        <taxon>Alphaproteobacteria</taxon>
        <taxon>Sphingomonadales</taxon>
        <taxon>Sphingomonadaceae</taxon>
        <taxon>Sphingomicrobium</taxon>
    </lineage>
</organism>
<proteinExistence type="predicted"/>
<sequence length="486" mass="50666">MNKIGTAISAIALAGAMGACSYPGSDATKGASIFGGKVDHENIGVATRAQAALVQGDTQAAIQLAEKAVENSPRDAGFRALLGNAYFAAGRFNSADAAYRDSLRLVPVQPKIALKRALVLIAQGRNEAAVMMLNGAQDMLDPADRGLGLALAGRADEAVRILDHAARQPGADGRVRQNLALAQGMKGDWQAARIIASQDVPGHLLDRRLQDWMLMAKAEHPATKLATVLGIHAAPDDVGMPVRLALGADDGNRFAQLAQPEAQAVSLEAPVVPAAAPIAPVAPVAPQPAPIPAYGAAPSAPQVQSASLVEGYAGNIDIQIADVELAEVAADDIVEDELAPQPVSVQPSAMAPIAMASASISETKAAKPAFAPESTRLTQSARSIRSDAKRSAKASRSVVQIAAFSKRGHLNAGWEKVASEHASLNAYAPMAARTVIDGKTFYRLAAHGFASDAEARDFCMELKRAGGECWVRRIEGDAPFRLASRD</sequence>
<feature type="repeat" description="TPR" evidence="1">
    <location>
        <begin position="76"/>
        <end position="109"/>
    </location>
</feature>
<gene>
    <name evidence="4" type="ORF">KTQ36_08150</name>
</gene>
<evidence type="ECO:0000313" key="4">
    <source>
        <dbReference type="EMBL" id="MBW0145263.1"/>
    </source>
</evidence>
<comment type="caution">
    <text evidence="4">The sequence shown here is derived from an EMBL/GenBank/DDBJ whole genome shotgun (WGS) entry which is preliminary data.</text>
</comment>
<dbReference type="Pfam" id="PF14559">
    <property type="entry name" value="TPR_19"/>
    <property type="match status" value="1"/>
</dbReference>
<evidence type="ECO:0000256" key="1">
    <source>
        <dbReference type="PROSITE-ProRule" id="PRU00339"/>
    </source>
</evidence>
<evidence type="ECO:0000313" key="5">
    <source>
        <dbReference type="Proteomes" id="UP000698028"/>
    </source>
</evidence>
<accession>A0ABS6V6V0</accession>
<dbReference type="Proteomes" id="UP000698028">
    <property type="component" value="Unassembled WGS sequence"/>
</dbReference>
<dbReference type="Pfam" id="PF05036">
    <property type="entry name" value="SPOR"/>
    <property type="match status" value="1"/>
</dbReference>
<dbReference type="InterPro" id="IPR019734">
    <property type="entry name" value="TPR_rpt"/>
</dbReference>
<evidence type="ECO:0000259" key="3">
    <source>
        <dbReference type="PROSITE" id="PS51724"/>
    </source>
</evidence>
<dbReference type="PROSITE" id="PS50005">
    <property type="entry name" value="TPR"/>
    <property type="match status" value="1"/>
</dbReference>
<reference evidence="4 5" key="1">
    <citation type="submission" date="2021-07" db="EMBL/GenBank/DDBJ databases">
        <title>The draft genome sequence of Sphingomicrobium sp. B8.</title>
        <authorList>
            <person name="Mu L."/>
        </authorList>
    </citation>
    <scope>NUCLEOTIDE SEQUENCE [LARGE SCALE GENOMIC DNA]</scope>
    <source>
        <strain evidence="4 5">B8</strain>
    </source>
</reference>
<protein>
    <submittedName>
        <fullName evidence="4">SPOR domain-containing protein</fullName>
    </submittedName>
</protein>